<keyword evidence="11" id="KW-1185">Reference proteome</keyword>
<evidence type="ECO:0000256" key="3">
    <source>
        <dbReference type="ARBA" id="ARBA00023163"/>
    </source>
</evidence>
<evidence type="ECO:0000259" key="9">
    <source>
        <dbReference type="PROSITE" id="PS51293"/>
    </source>
</evidence>
<feature type="domain" description="ELM2" evidence="8">
    <location>
        <begin position="798"/>
        <end position="891"/>
    </location>
</feature>
<organism evidence="10 11">
    <name type="scientific">Ditylenchus destructor</name>
    <dbReference type="NCBI Taxonomy" id="166010"/>
    <lineage>
        <taxon>Eukaryota</taxon>
        <taxon>Metazoa</taxon>
        <taxon>Ecdysozoa</taxon>
        <taxon>Nematoda</taxon>
        <taxon>Chromadorea</taxon>
        <taxon>Rhabditida</taxon>
        <taxon>Tylenchina</taxon>
        <taxon>Tylenchomorpha</taxon>
        <taxon>Sphaerularioidea</taxon>
        <taxon>Anguinidae</taxon>
        <taxon>Anguininae</taxon>
        <taxon>Ditylenchus</taxon>
    </lineage>
</organism>
<feature type="region of interest" description="Disordered" evidence="6">
    <location>
        <begin position="305"/>
        <end position="324"/>
    </location>
</feature>
<feature type="compositionally biased region" description="Basic and acidic residues" evidence="6">
    <location>
        <begin position="598"/>
        <end position="607"/>
    </location>
</feature>
<keyword evidence="5" id="KW-0863">Zinc-finger</keyword>
<feature type="region of interest" description="Disordered" evidence="6">
    <location>
        <begin position="385"/>
        <end position="445"/>
    </location>
</feature>
<dbReference type="InterPro" id="IPR001005">
    <property type="entry name" value="SANT/Myb"/>
</dbReference>
<gene>
    <name evidence="10" type="ORF">DdX_04104</name>
</gene>
<dbReference type="GO" id="GO:0006357">
    <property type="term" value="P:regulation of transcription by RNA polymerase II"/>
    <property type="evidence" value="ECO:0007669"/>
    <property type="project" value="TreeGrafter"/>
</dbReference>
<feature type="compositionally biased region" description="Low complexity" evidence="6">
    <location>
        <begin position="1388"/>
        <end position="1407"/>
    </location>
</feature>
<keyword evidence="2" id="KW-0805">Transcription regulation</keyword>
<feature type="compositionally biased region" description="Polar residues" evidence="6">
    <location>
        <begin position="162"/>
        <end position="173"/>
    </location>
</feature>
<keyword evidence="5" id="KW-0862">Zinc</keyword>
<dbReference type="Gene3D" id="1.10.10.60">
    <property type="entry name" value="Homeodomain-like"/>
    <property type="match status" value="1"/>
</dbReference>
<evidence type="ECO:0000259" key="7">
    <source>
        <dbReference type="PROSITE" id="PS50157"/>
    </source>
</evidence>
<sequence length="1416" mass="154713">MNNHHAGFNPSPSGDYPSPQSGFMPPIRVDCGEGSYGAPHSTQPPFMEHQSSRQPTFSPSFHNNNPHQQPTQGFGQQNYHLQRQHFQPQFSAPNQPHHSPFPTQQTPQFNQHNQTTQQQQQQRMAQPNLNGPEGGPAPQAHHSPIAMSHSPQHAPSQPQQQFYPQNAGYSNTLHPPAAAVGHHLSMTPSPTPLYDMAPHSNSPYHQHHGNPMASTSNTVSPNGNQSLMVPMKDRKSSKDNICDMITSMMADDPGDSPMQHQQTTPAVSRKSTVEWTTNNNGGYGGYSEGMVQPLLANNMQEMNNNNTNEQYRQNSTWPPPSDPSDYYRRKESLPSMFRLNSPMMSPPDYLQKCERSRSMSTVVPPSNSYHNGIGSHMFNQSQSINFYSTNIPNGPTTTQNNDPYTTPASNTAPKPLKLEPTDDGDKSNDDDDDSGEFPRAVASRRSKSTACNSLHRFSSLLRKVSFVPPPAPNGGSMTPFNPLLAFTPYTPPPILSPMRSGTGLFCQVARNTGIIEHKLSLHQRTSAAGGEGDPSQQQQCKKISAYLSQEKRLMTIGDPSNQQLTASAAMPSSTANEVTEEDDSIEECSMSATTAPGEENHRRARENDEGECNEENNENCPSRKRRRLHKLSSSSTAIMSQDYNGGHKRSLHAMKFDDQEEETSERRRLSCDGSLGHKLSVDGPMPTTPQRKNGLFLSGTAQSGSGSAFAAELEALRKESASSSVSNLSTPFHKASTSENHSTYHPRMTMRNKLSITSEDFIRKMSSVSMDESKARKESCLSDYVGEDYITPETDAVPHINLGKHFQARVKKWADREITAAERAAIPDRDELAFDSKVVDHLPETAIAAYETLACSVAIPRPGRNKELALHILMENQGNIQAAVMDLLRSDTLDWEQYPSVYNNLYADVDQWTPEDINCFQDAIYKSEKDFHQVASELGNRTVKECVAFYYTWKKACPDDYRKLRNLRRKRQLLEQQLDFSTFTSRARSQSDPLDSSDGEFSGTESDITNPSYVNPHNMECSPAFRDGDETRAEKLARVNQTKSPIPVERKTSTIRFNVPNASTDLSMSSPLGLSAFNSNNTTNNASASSGGPYPWLHGEMFPSPTSSTTSTAHESTTGNMGTGYGSGPNASSSGLSDLFDMTGVEPSMFSAGYSATHKVRGTVAKKGAQPSADGFFHCRLCEKRFEKVKSLNAHMKSHAMKARAEAEAQAQLQQQQQQATPSGIRFPGSKAVDGSDILLHESPDDELSPLNLCQTSSAANLAAAALGLRNFGAAKMGLSLNPRDLMSAAMSHLANNGTGGPIGQHGGQQTSGFNHHNQMGAGPGEMNPGQQSPHQQLAAVQQAAAMAAVAAGGGLTSSAGHHPNLDMLGGAAAMAAATTLQQLHSNLQQQQNQMPHNFQNPQSQQPPQYPTTIIH</sequence>
<feature type="compositionally biased region" description="Low complexity" evidence="6">
    <location>
        <begin position="1104"/>
        <end position="1118"/>
    </location>
</feature>
<feature type="region of interest" description="Disordered" evidence="6">
    <location>
        <begin position="89"/>
        <end position="217"/>
    </location>
</feature>
<feature type="compositionally biased region" description="Polar residues" evidence="6">
    <location>
        <begin position="984"/>
        <end position="994"/>
    </location>
</feature>
<comment type="caution">
    <text evidence="10">The sequence shown here is derived from an EMBL/GenBank/DDBJ whole genome shotgun (WGS) entry which is preliminary data.</text>
</comment>
<feature type="region of interest" description="Disordered" evidence="6">
    <location>
        <begin position="1388"/>
        <end position="1416"/>
    </location>
</feature>
<dbReference type="PROSITE" id="PS51293">
    <property type="entry name" value="SANT"/>
    <property type="match status" value="1"/>
</dbReference>
<feature type="compositionally biased region" description="Polar residues" evidence="6">
    <location>
        <begin position="385"/>
        <end position="412"/>
    </location>
</feature>
<feature type="domain" description="SANT" evidence="9">
    <location>
        <begin position="907"/>
        <end position="958"/>
    </location>
</feature>
<dbReference type="GO" id="GO:0003677">
    <property type="term" value="F:DNA binding"/>
    <property type="evidence" value="ECO:0007669"/>
    <property type="project" value="UniProtKB-KW"/>
</dbReference>
<keyword evidence="10" id="KW-0238">DNA-binding</keyword>
<dbReference type="InterPro" id="IPR000949">
    <property type="entry name" value="ELM2_dom"/>
</dbReference>
<dbReference type="SUPFAM" id="SSF46689">
    <property type="entry name" value="Homeodomain-like"/>
    <property type="match status" value="1"/>
</dbReference>
<evidence type="ECO:0000256" key="4">
    <source>
        <dbReference type="ARBA" id="ARBA00023242"/>
    </source>
</evidence>
<dbReference type="PROSITE" id="PS50157">
    <property type="entry name" value="ZINC_FINGER_C2H2_2"/>
    <property type="match status" value="1"/>
</dbReference>
<feature type="region of interest" description="Disordered" evidence="6">
    <location>
        <begin position="1"/>
        <end position="74"/>
    </location>
</feature>
<dbReference type="InterPro" id="IPR017884">
    <property type="entry name" value="SANT_dom"/>
</dbReference>
<dbReference type="Gene3D" id="3.30.160.60">
    <property type="entry name" value="Classic Zinc Finger"/>
    <property type="match status" value="1"/>
</dbReference>
<dbReference type="SMART" id="SM00717">
    <property type="entry name" value="SANT"/>
    <property type="match status" value="1"/>
</dbReference>
<dbReference type="GO" id="GO:0003714">
    <property type="term" value="F:transcription corepressor activity"/>
    <property type="evidence" value="ECO:0007669"/>
    <property type="project" value="TreeGrafter"/>
</dbReference>
<feature type="domain" description="C2H2-type" evidence="7">
    <location>
        <begin position="1177"/>
        <end position="1204"/>
    </location>
</feature>
<protein>
    <submittedName>
        <fullName evidence="10">Myb-like DNA-binding domain-containing protein</fullName>
    </submittedName>
</protein>
<feature type="compositionally biased region" description="Polar residues" evidence="6">
    <location>
        <begin position="52"/>
        <end position="74"/>
    </location>
</feature>
<feature type="region of interest" description="Disordered" evidence="6">
    <location>
        <begin position="1104"/>
        <end position="1130"/>
    </location>
</feature>
<proteinExistence type="predicted"/>
<evidence type="ECO:0000256" key="1">
    <source>
        <dbReference type="ARBA" id="ARBA00004123"/>
    </source>
</evidence>
<feature type="region of interest" description="Disordered" evidence="6">
    <location>
        <begin position="656"/>
        <end position="691"/>
    </location>
</feature>
<name>A0AAD4R5F9_9BILA</name>
<dbReference type="GO" id="GO:0008270">
    <property type="term" value="F:zinc ion binding"/>
    <property type="evidence" value="ECO:0007669"/>
    <property type="project" value="UniProtKB-KW"/>
</dbReference>
<evidence type="ECO:0000313" key="10">
    <source>
        <dbReference type="EMBL" id="KAI1723923.1"/>
    </source>
</evidence>
<reference evidence="10" key="1">
    <citation type="submission" date="2022-01" db="EMBL/GenBank/DDBJ databases">
        <title>Genome Sequence Resource for Two Populations of Ditylenchus destructor, the Migratory Endoparasitic Phytonematode.</title>
        <authorList>
            <person name="Zhang H."/>
            <person name="Lin R."/>
            <person name="Xie B."/>
        </authorList>
    </citation>
    <scope>NUCLEOTIDE SEQUENCE</scope>
    <source>
        <strain evidence="10">BazhouSP</strain>
    </source>
</reference>
<dbReference type="GO" id="GO:0000118">
    <property type="term" value="C:histone deacetylase complex"/>
    <property type="evidence" value="ECO:0007669"/>
    <property type="project" value="TreeGrafter"/>
</dbReference>
<feature type="compositionally biased region" description="Polar residues" evidence="6">
    <location>
        <begin position="564"/>
        <end position="577"/>
    </location>
</feature>
<dbReference type="InterPro" id="IPR051066">
    <property type="entry name" value="Trans_reg/Corepressor"/>
</dbReference>
<evidence type="ECO:0000256" key="6">
    <source>
        <dbReference type="SAM" id="MobiDB-lite"/>
    </source>
</evidence>
<keyword evidence="4" id="KW-0539">Nucleus</keyword>
<keyword evidence="3" id="KW-0804">Transcription</keyword>
<evidence type="ECO:0000259" key="8">
    <source>
        <dbReference type="PROSITE" id="PS51156"/>
    </source>
</evidence>
<dbReference type="PANTHER" id="PTHR16089:SF40">
    <property type="entry name" value="SUPPRESSOR OF ACTIVATED EGL-4 PROTEIN 1"/>
    <property type="match status" value="1"/>
</dbReference>
<feature type="compositionally biased region" description="Acidic residues" evidence="6">
    <location>
        <begin position="608"/>
        <end position="617"/>
    </location>
</feature>
<dbReference type="SMART" id="SM00355">
    <property type="entry name" value="ZnF_C2H2"/>
    <property type="match status" value="1"/>
</dbReference>
<comment type="subcellular location">
    <subcellularLocation>
        <location evidence="1">Nucleus</location>
    </subcellularLocation>
</comment>
<feature type="compositionally biased region" description="Basic and acidic residues" evidence="6">
    <location>
        <begin position="416"/>
        <end position="427"/>
    </location>
</feature>
<feature type="region of interest" description="Disordered" evidence="6">
    <location>
        <begin position="564"/>
        <end position="644"/>
    </location>
</feature>
<dbReference type="PROSITE" id="PS51156">
    <property type="entry name" value="ELM2"/>
    <property type="match status" value="1"/>
</dbReference>
<keyword evidence="5" id="KW-0479">Metal-binding</keyword>
<feature type="compositionally biased region" description="Low complexity" evidence="6">
    <location>
        <begin position="95"/>
        <end position="122"/>
    </location>
</feature>
<feature type="compositionally biased region" description="Low complexity" evidence="6">
    <location>
        <begin position="1208"/>
        <end position="1220"/>
    </location>
</feature>
<dbReference type="GO" id="GO:0005667">
    <property type="term" value="C:transcription regulator complex"/>
    <property type="evidence" value="ECO:0007669"/>
    <property type="project" value="TreeGrafter"/>
</dbReference>
<feature type="region of interest" description="Disordered" evidence="6">
    <location>
        <begin position="1202"/>
        <end position="1229"/>
    </location>
</feature>
<evidence type="ECO:0000313" key="11">
    <source>
        <dbReference type="Proteomes" id="UP001201812"/>
    </source>
</evidence>
<dbReference type="PANTHER" id="PTHR16089">
    <property type="entry name" value="REST COREPRESSOR COREST PROTEIN-RELATED"/>
    <property type="match status" value="1"/>
</dbReference>
<accession>A0AAD4R5F9</accession>
<dbReference type="Proteomes" id="UP001201812">
    <property type="component" value="Unassembled WGS sequence"/>
</dbReference>
<feature type="compositionally biased region" description="Polar residues" evidence="6">
    <location>
        <begin position="1003"/>
        <end position="1015"/>
    </location>
</feature>
<feature type="compositionally biased region" description="Low complexity" evidence="6">
    <location>
        <begin position="148"/>
        <end position="161"/>
    </location>
</feature>
<feature type="region of interest" description="Disordered" evidence="6">
    <location>
        <begin position="984"/>
        <end position="1026"/>
    </location>
</feature>
<feature type="compositionally biased region" description="Polar residues" evidence="6">
    <location>
        <begin position="258"/>
        <end position="277"/>
    </location>
</feature>
<evidence type="ECO:0000256" key="5">
    <source>
        <dbReference type="PROSITE-ProRule" id="PRU00042"/>
    </source>
</evidence>
<dbReference type="InterPro" id="IPR013087">
    <property type="entry name" value="Znf_C2H2_type"/>
</dbReference>
<dbReference type="Pfam" id="PF00249">
    <property type="entry name" value="Myb_DNA-binding"/>
    <property type="match status" value="1"/>
</dbReference>
<dbReference type="EMBL" id="JAKKPZ010000003">
    <property type="protein sequence ID" value="KAI1723923.1"/>
    <property type="molecule type" value="Genomic_DNA"/>
</dbReference>
<evidence type="ECO:0000256" key="2">
    <source>
        <dbReference type="ARBA" id="ARBA00023015"/>
    </source>
</evidence>
<feature type="region of interest" description="Disordered" evidence="6">
    <location>
        <begin position="250"/>
        <end position="281"/>
    </location>
</feature>
<dbReference type="InterPro" id="IPR009057">
    <property type="entry name" value="Homeodomain-like_sf"/>
</dbReference>
<dbReference type="PROSITE" id="PS00028">
    <property type="entry name" value="ZINC_FINGER_C2H2_1"/>
    <property type="match status" value="1"/>
</dbReference>